<dbReference type="EMBL" id="OMOF01000375">
    <property type="protein sequence ID" value="SPF49184.1"/>
    <property type="molecule type" value="Genomic_DNA"/>
</dbReference>
<name>A0A2U3LB71_9FIRM</name>
<protein>
    <submittedName>
        <fullName evidence="1">Uncharacterized protein</fullName>
    </submittedName>
</protein>
<evidence type="ECO:0000313" key="1">
    <source>
        <dbReference type="EMBL" id="SPF49184.1"/>
    </source>
</evidence>
<dbReference type="AlphaFoldDB" id="A0A2U3LB71"/>
<organism evidence="1 2">
    <name type="scientific">Candidatus Desulfosporosinus infrequens</name>
    <dbReference type="NCBI Taxonomy" id="2043169"/>
    <lineage>
        <taxon>Bacteria</taxon>
        <taxon>Bacillati</taxon>
        <taxon>Bacillota</taxon>
        <taxon>Clostridia</taxon>
        <taxon>Eubacteriales</taxon>
        <taxon>Desulfitobacteriaceae</taxon>
        <taxon>Desulfosporosinus</taxon>
    </lineage>
</organism>
<proteinExistence type="predicted"/>
<accession>A0A2U3LB71</accession>
<sequence length="40" mass="4733">MNLLYHVATFVTTVFPEAFKLYIKNLHNNLRMHDFCGGFE</sequence>
<evidence type="ECO:0000313" key="2">
    <source>
        <dbReference type="Proteomes" id="UP000238916"/>
    </source>
</evidence>
<dbReference type="Proteomes" id="UP000238916">
    <property type="component" value="Unassembled WGS sequence"/>
</dbReference>
<gene>
    <name evidence="1" type="ORF">SBF1_4360003</name>
</gene>
<reference evidence="2" key="1">
    <citation type="submission" date="2018-02" db="EMBL/GenBank/DDBJ databases">
        <authorList>
            <person name="Hausmann B."/>
        </authorList>
    </citation>
    <scope>NUCLEOTIDE SEQUENCE [LARGE SCALE GENOMIC DNA]</scope>
    <source>
        <strain evidence="2">Peat soil MAG SbF1</strain>
    </source>
</reference>